<evidence type="ECO:0000313" key="2">
    <source>
        <dbReference type="EMBL" id="KAK2960559.1"/>
    </source>
</evidence>
<sequence>MQNETSTLPQEQQPWIFPDPALDRLPLFRKLLLAIDSCVGILKRNDFLNFETELINEDISDLSRFCYQSFRTVARAKNETEPLISYLFRTSAYSLFGHIIVNAQKEYPSFLNVVMGTPGMGKSASRYPFITLLMSSGVTNVTTIKKGEGAFVFLKHDTKNTGTVKIRTEVNKKPVDFDTPSFLYTYGVWYFNPPPLSNEDLKKEQPYNSEDYAVNPQSPPPTASFLGQISVPSVEYFPYFARLMMGTDKSKPFDKPLEKLHQLEKDMIITQASVLVGGSWIEKGSILYENQLEYQNKLYKVQEQIILVKGSVLSKGSRLIQNNTDPDQFIDDGSGDVYDINPEQSSRTIQDDEELIKFDQIVEKGTVFKNGSRVTLKAISATRDNFPIARKIERDYIVEAGSIIKKGSKIASRSTLNPYSIQNGLLNTTWHVIDDLQIIDEAKLKTAEFHVLFSSPKGSRWKTLNQDDKTSSLVIIESVIPKYTPKEEAAFLNTIEPLEELNSEAKTNIKRGVELFSFIPRFVTNETLSSKAIQRVSTSDKYGIPKDEEALFDDRVSHKLVHFSCPQFDCNNWHTEFATDLAKRNILHVFGVKESEDYIAFLKTMEKSSDQSQKKGAIFHTFVSDAIVQGFIINQPKRVRSTTQIRSKENGRLKTVSTIQLPPAIGETYVHLRGPSNMSSAELPDIKAISPEKFSELPAFSDCLFVNHMTMDGVITRELQKADNVPGSSQQQGDPPDAPKTLRRKGRPRRTPTATTTPNPSNLKCFTFYLNPLGANNVGFDSILLFFQVYNEQGQWKIHKLSVMFIQSTMASTHPMSDSGPNLMYLWLCLLSAVYNLQQEQIFPYLFYVTPPIDGTTNYGNGASTGFFMNQNNIWKFSYSPTDAGVSEVKNHGRLMVNCVDPLPANDNPYHFRCAFCGAILEELFVDHKCGHVKTKGAGGLSTDTAWTIASSNVGFGMFDRPKPMERENLPKVMDKFVYNLWSSTSNGGIDRSGGGPRVFEIELKYPDVGFLPNIHKSPRTFDMMDVIMIPLNDPEKPCRPPTVMNRPRTTRRSAYTSAFTIHPTQPLPNFFSLVSPMSEDLAQISNDQIDQLEDFELDISDSTNHLSATLYMVRLWTNYIKIEFLPGERQTIHGTVVQSSNVFVDLDLWENMSIPICPMYVPTSCFGRLPVIVDQTCQFTMSDIRTLLLSPDSLLSSPSPESMFNKHIGNREPLKSEEVTHLLKRLSAKAPLLSADLVPLSTRIPHLESVDKYDLQLLISVVNGTRNHIWEILGKCCEYLDSPSKISEEKADLNAMEQRLKNGHSIALKRLRPFLDRLGTGNRNFTDFGEDSFEFKCLKDEPLLPRLPQSLLIPWVMKDVLGRAQPLLRQYHSSETFLKHDRWILLASMMIHAPIPQSERDTLKTVIKTYINDEFQEYLLCLVEHYTNESSEPNYNTCLVEDIKQVPRNAPTFWNITLMKFIDTGSLEQLETDFLNRLFSEQAPKLEKTDGLIEAINSSSAPLKDKETLIALVCGLPRLSTELRKSITPELPVEDQRSGLITKIKAEIASLKNAADHQKSLADLESLENAVNHQKSLTYDEEEKLEEFIKSTTTFSDDEKSTLKSLVLHNLLLSSDTILVWNYVLTQLSDMSQNTTDMFKSFREAKPLHVSQNKDDFKKHMNEIRNSISEAHLLLFRRFEEKQFTQKDFAGLLCCPNVERSFSLPALGDLFPKTSNQHPHADDNTEEEQISVTPNKQDINNPFAEFKKSNIRHRNTGDIRLYNEDVNDMDDPSVHSPKRSSPPSEDSN</sequence>
<feature type="region of interest" description="Disordered" evidence="1">
    <location>
        <begin position="723"/>
        <end position="758"/>
    </location>
</feature>
<organism evidence="2 3">
    <name type="scientific">Blattamonas nauphoetae</name>
    <dbReference type="NCBI Taxonomy" id="2049346"/>
    <lineage>
        <taxon>Eukaryota</taxon>
        <taxon>Metamonada</taxon>
        <taxon>Preaxostyla</taxon>
        <taxon>Oxymonadida</taxon>
        <taxon>Blattamonas</taxon>
    </lineage>
</organism>
<name>A0ABQ9YA80_9EUKA</name>
<protein>
    <submittedName>
        <fullName evidence="2">Uncharacterized protein</fullName>
    </submittedName>
</protein>
<dbReference type="EMBL" id="JARBJD010000022">
    <property type="protein sequence ID" value="KAK2960559.1"/>
    <property type="molecule type" value="Genomic_DNA"/>
</dbReference>
<dbReference type="Proteomes" id="UP001281761">
    <property type="component" value="Unassembled WGS sequence"/>
</dbReference>
<gene>
    <name evidence="2" type="ORF">BLNAU_4457</name>
</gene>
<evidence type="ECO:0000313" key="3">
    <source>
        <dbReference type="Proteomes" id="UP001281761"/>
    </source>
</evidence>
<feature type="compositionally biased region" description="Polar residues" evidence="1">
    <location>
        <begin position="1780"/>
        <end position="1789"/>
    </location>
</feature>
<feature type="region of interest" description="Disordered" evidence="1">
    <location>
        <begin position="1714"/>
        <end position="1789"/>
    </location>
</feature>
<feature type="compositionally biased region" description="Basic residues" evidence="1">
    <location>
        <begin position="741"/>
        <end position="750"/>
    </location>
</feature>
<proteinExistence type="predicted"/>
<feature type="compositionally biased region" description="Polar residues" evidence="1">
    <location>
        <begin position="1731"/>
        <end position="1741"/>
    </location>
</feature>
<keyword evidence="3" id="KW-1185">Reference proteome</keyword>
<reference evidence="2 3" key="1">
    <citation type="journal article" date="2022" name="bioRxiv">
        <title>Genomics of Preaxostyla Flagellates Illuminates Evolutionary Transitions and the Path Towards Mitochondrial Loss.</title>
        <authorList>
            <person name="Novak L.V.F."/>
            <person name="Treitli S.C."/>
            <person name="Pyrih J."/>
            <person name="Halakuc P."/>
            <person name="Pipaliya S.V."/>
            <person name="Vacek V."/>
            <person name="Brzon O."/>
            <person name="Soukal P."/>
            <person name="Eme L."/>
            <person name="Dacks J.B."/>
            <person name="Karnkowska A."/>
            <person name="Elias M."/>
            <person name="Hampl V."/>
        </authorList>
    </citation>
    <scope>NUCLEOTIDE SEQUENCE [LARGE SCALE GENOMIC DNA]</scope>
    <source>
        <strain evidence="2">NAU3</strain>
        <tissue evidence="2">Gut</tissue>
    </source>
</reference>
<evidence type="ECO:0000256" key="1">
    <source>
        <dbReference type="SAM" id="MobiDB-lite"/>
    </source>
</evidence>
<comment type="caution">
    <text evidence="2">The sequence shown here is derived from an EMBL/GenBank/DDBJ whole genome shotgun (WGS) entry which is preliminary data.</text>
</comment>
<accession>A0ABQ9YA80</accession>